<dbReference type="InterPro" id="IPR007452">
    <property type="entry name" value="TamB_C"/>
</dbReference>
<evidence type="ECO:0000256" key="4">
    <source>
        <dbReference type="ARBA" id="ARBA00023136"/>
    </source>
</evidence>
<dbReference type="AlphaFoldDB" id="A0A919DHE7"/>
<dbReference type="Proteomes" id="UP000636453">
    <property type="component" value="Unassembled WGS sequence"/>
</dbReference>
<protein>
    <recommendedName>
        <fullName evidence="6">Translocation and assembly module TamB C-terminal domain-containing protein</fullName>
    </recommendedName>
</protein>
<accession>A0A919DHE7</accession>
<dbReference type="RefSeq" id="WP_229814972.1">
    <property type="nucleotide sequence ID" value="NZ_BNCF01000018.1"/>
</dbReference>
<evidence type="ECO:0000256" key="2">
    <source>
        <dbReference type="ARBA" id="ARBA00022692"/>
    </source>
</evidence>
<dbReference type="GO" id="GO:0005886">
    <property type="term" value="C:plasma membrane"/>
    <property type="evidence" value="ECO:0007669"/>
    <property type="project" value="InterPro"/>
</dbReference>
<reference evidence="7" key="1">
    <citation type="journal article" date="2014" name="Int. J. Syst. Evol. Microbiol.">
        <title>Complete genome sequence of Corynebacterium casei LMG S-19264T (=DSM 44701T), isolated from a smear-ripened cheese.</title>
        <authorList>
            <consortium name="US DOE Joint Genome Institute (JGI-PGF)"/>
            <person name="Walter F."/>
            <person name="Albersmeier A."/>
            <person name="Kalinowski J."/>
            <person name="Ruckert C."/>
        </authorList>
    </citation>
    <scope>NUCLEOTIDE SEQUENCE</scope>
    <source>
        <strain evidence="7">KCTC 32020</strain>
    </source>
</reference>
<dbReference type="EMBL" id="BNCF01000018">
    <property type="protein sequence ID" value="GHE42528.1"/>
    <property type="molecule type" value="Genomic_DNA"/>
</dbReference>
<name>A0A919DHE7_9GAMM</name>
<organism evidence="7 8">
    <name type="scientific">Vulcaniibacterium thermophilum</name>
    <dbReference type="NCBI Taxonomy" id="1169913"/>
    <lineage>
        <taxon>Bacteria</taxon>
        <taxon>Pseudomonadati</taxon>
        <taxon>Pseudomonadota</taxon>
        <taxon>Gammaproteobacteria</taxon>
        <taxon>Lysobacterales</taxon>
        <taxon>Lysobacteraceae</taxon>
        <taxon>Vulcaniibacterium</taxon>
    </lineage>
</organism>
<evidence type="ECO:0000313" key="7">
    <source>
        <dbReference type="EMBL" id="GHE42528.1"/>
    </source>
</evidence>
<evidence type="ECO:0000313" key="8">
    <source>
        <dbReference type="Proteomes" id="UP000636453"/>
    </source>
</evidence>
<dbReference type="Pfam" id="PF04357">
    <property type="entry name" value="TamB"/>
    <property type="match status" value="1"/>
</dbReference>
<evidence type="ECO:0000256" key="3">
    <source>
        <dbReference type="ARBA" id="ARBA00022989"/>
    </source>
</evidence>
<keyword evidence="3 5" id="KW-1133">Transmembrane helix</keyword>
<keyword evidence="8" id="KW-1185">Reference proteome</keyword>
<gene>
    <name evidence="7" type="ORF">GCM10007167_25530</name>
</gene>
<evidence type="ECO:0000259" key="6">
    <source>
        <dbReference type="Pfam" id="PF04357"/>
    </source>
</evidence>
<dbReference type="GO" id="GO:0097347">
    <property type="term" value="C:TAM protein secretion complex"/>
    <property type="evidence" value="ECO:0007669"/>
    <property type="project" value="TreeGrafter"/>
</dbReference>
<dbReference type="GO" id="GO:0009306">
    <property type="term" value="P:protein secretion"/>
    <property type="evidence" value="ECO:0007669"/>
    <property type="project" value="InterPro"/>
</dbReference>
<keyword evidence="4 5" id="KW-0472">Membrane</keyword>
<dbReference type="PANTHER" id="PTHR36985">
    <property type="entry name" value="TRANSLOCATION AND ASSEMBLY MODULE SUBUNIT TAMB"/>
    <property type="match status" value="1"/>
</dbReference>
<sequence>MSAPAPTPQEREARIAELRARRRARMRWLALRGALGVGLLATAAALLLVWLLTTVAGRDALLAQIVARLPAGASLTWRAAEGPASGPLTLRGVRFAHGGTEFVAEEVMLDPALRPLLGRTLRLDALRVRNARLTLPESEEPFELPRWPESLPAIEPPLSLQADDVRIDGLRVYRLARPLIAIRRLRGGLDARRGRLHVEHLRIDSDRGRFALHGDYVPADDYRMDFVATAVLPAAPPRTPPRLGMIARGDAARLDVGLGGALPGPLRATLTLRPGRAPDAPRWSLKARTDAFDPALFDPTAEPAPTPWRARVSAQGEGGRARVQGEAAQGELAFVLHPSQLALERQRLDVAPLRLGVLGGEATLRGWADFRDPARRRFRFAVNARGLRWQGREQPVAVVADADFGFAGTLERWAAIGNARLQRGRDRASVRFDGRGDTARVALRSLRADTRGGTLVGHGELAWSPRLAWTFDANLAGFDPGYFAPDWPGALAGRVSTRGERFDDGRLRVDADVPELRGRLRGRALEARGRLAMRPAKGAGHDYEGELALRMGDSRVDARGLYARTLDVDARFSPLRLADLLPQAGGEVRGTLRLQGARDAPDVRAELAGSALAWNAWRAERVQARGHLPWRGDGGALRVDAAGVRAGLPFESLMLDARGAVENLRLSAEAQGEAGALALEGVLRRDRARWQGTLGALRLAPPKGARWRLEAPAAFAWRGAGVSLARACLASSAGGRVCAQADWPRRGVDVEGAGLPLALAEPWLPEREDGGAWHLRGEAAFEARLVPVRGGWRGEARLTSNDGGVRLGERARRELLAYRELRLDVDATPQRVQATLAAALDDGRIDARLATGWDAYAPLSGEVSARTDAITWIELFSPDIVDPQGRLDARLQLAGTPAQPRLGGFARLSAFTAELPALGLVLREGEVRLDAAPDGNARIAGRVRSGEGVLRVDGTLGGQGEAPLQLELRGENVLLADTRQVRAIATPDVQVRYRPGEPLEVRGRVGVPSARLDLERLDEGVATSPDVVVLDPVKPRARAGAGLDLDLVLALGEDVRMDGFGLEGEVTGELRVRQRPGREIVGHGRLEVDGRYTAYGQKLDITRGVLVWSGGPVADPLLDIRAEREVGEVTAGIRVTGRASAPQAEVWSDPASSQSEALAYLALGRPLASLTGEEGRQLDAASAALTAGGSLLASQIGARIGLDDAGVMQSRALGGQVFGVGKYLSPKLYVGYGVSLLGTGQVLTLKYLLRRGFEIEIESSTVENRASINWRKER</sequence>
<comment type="caution">
    <text evidence="7">The sequence shown here is derived from an EMBL/GenBank/DDBJ whole genome shotgun (WGS) entry which is preliminary data.</text>
</comment>
<reference evidence="7" key="2">
    <citation type="submission" date="2020-09" db="EMBL/GenBank/DDBJ databases">
        <authorList>
            <person name="Sun Q."/>
            <person name="Kim S."/>
        </authorList>
    </citation>
    <scope>NUCLEOTIDE SEQUENCE</scope>
    <source>
        <strain evidence="7">KCTC 32020</strain>
    </source>
</reference>
<proteinExistence type="predicted"/>
<feature type="domain" description="Translocation and assembly module TamB C-terminal" evidence="6">
    <location>
        <begin position="945"/>
        <end position="1273"/>
    </location>
</feature>
<comment type="subcellular location">
    <subcellularLocation>
        <location evidence="1">Membrane</location>
        <topology evidence="1">Single-pass membrane protein</topology>
    </subcellularLocation>
</comment>
<evidence type="ECO:0000256" key="1">
    <source>
        <dbReference type="ARBA" id="ARBA00004167"/>
    </source>
</evidence>
<feature type="transmembrane region" description="Helical" evidence="5">
    <location>
        <begin position="29"/>
        <end position="52"/>
    </location>
</feature>
<evidence type="ECO:0000256" key="5">
    <source>
        <dbReference type="SAM" id="Phobius"/>
    </source>
</evidence>
<keyword evidence="2 5" id="KW-0812">Transmembrane</keyword>
<dbReference type="PANTHER" id="PTHR36985:SF1">
    <property type="entry name" value="TRANSLOCATION AND ASSEMBLY MODULE SUBUNIT TAMB"/>
    <property type="match status" value="1"/>
</dbReference>